<dbReference type="Proteomes" id="UP000035199">
    <property type="component" value="Chromosome"/>
</dbReference>
<dbReference type="OrthoDB" id="9789634at2"/>
<dbReference type="STRING" id="571915.CMUST_01740"/>
<name>A0A0G3H0V7_9CORY</name>
<dbReference type="GO" id="GO:0015969">
    <property type="term" value="P:guanosine tetraphosphate metabolic process"/>
    <property type="evidence" value="ECO:0007669"/>
    <property type="project" value="InterPro"/>
</dbReference>
<sequence>MLITNKPSWSKSSIHKLGKKMRDGEEYDVDLWESFIGHHSCFLEALLGIMMARAASLNFDAANVSEIKPGTRQYFLTGRVKTKLTTIEKLRRMGTTPLENIQDITGLRFDCDMNLQEQSDIATYFKEVFLELGAKKVDIRDLREDPHSGYRAIHLRIFCEAGNAELQVRTALQAKWANLYELMGDIFGREIRYLQVEELSEEIRTSAETAQQLSDLIYDSEARNSAYENRGKLLFIYEKVDGMVRQLAMHRNQAHIH</sequence>
<dbReference type="SMART" id="SM00954">
    <property type="entry name" value="RelA_SpoT"/>
    <property type="match status" value="1"/>
</dbReference>
<organism evidence="2 3">
    <name type="scientific">Corynebacterium mustelae</name>
    <dbReference type="NCBI Taxonomy" id="571915"/>
    <lineage>
        <taxon>Bacteria</taxon>
        <taxon>Bacillati</taxon>
        <taxon>Actinomycetota</taxon>
        <taxon>Actinomycetes</taxon>
        <taxon>Mycobacteriales</taxon>
        <taxon>Corynebacteriaceae</taxon>
        <taxon>Corynebacterium</taxon>
    </lineage>
</organism>
<keyword evidence="3" id="KW-1185">Reference proteome</keyword>
<evidence type="ECO:0000313" key="2">
    <source>
        <dbReference type="EMBL" id="AKK04697.1"/>
    </source>
</evidence>
<evidence type="ECO:0000259" key="1">
    <source>
        <dbReference type="SMART" id="SM00954"/>
    </source>
</evidence>
<reference evidence="2 3" key="1">
    <citation type="journal article" date="2015" name="Genome Announc.">
        <title>Complete Genome Sequence of the Type Strain Corynebacterium mustelae DSM 45274, Isolated from Various Tissues of a Male Ferret with Lethal Sepsis.</title>
        <authorList>
            <person name="Ruckert C."/>
            <person name="Eimer J."/>
            <person name="Winkler A."/>
            <person name="Tauch A."/>
        </authorList>
    </citation>
    <scope>NUCLEOTIDE SEQUENCE [LARGE SCALE GENOMIC DNA]</scope>
    <source>
        <strain evidence="2 3">DSM 45274</strain>
    </source>
</reference>
<dbReference type="PANTHER" id="PTHR47837">
    <property type="entry name" value="GTP PYROPHOSPHOKINASE YJBM"/>
    <property type="match status" value="1"/>
</dbReference>
<dbReference type="InterPro" id="IPR043519">
    <property type="entry name" value="NT_sf"/>
</dbReference>
<dbReference type="InterPro" id="IPR052366">
    <property type="entry name" value="GTP_Pyrophosphokinase"/>
</dbReference>
<gene>
    <name evidence="2" type="ORF">CMUST_01740</name>
</gene>
<dbReference type="KEGG" id="cmv:CMUST_01740"/>
<dbReference type="SUPFAM" id="SSF81301">
    <property type="entry name" value="Nucleotidyltransferase"/>
    <property type="match status" value="1"/>
</dbReference>
<reference evidence="3" key="2">
    <citation type="submission" date="2015-05" db="EMBL/GenBank/DDBJ databases">
        <title>Complete genome sequence of Corynebacterium mustelae DSM 45274, isolated from various tissues of a male ferret with lethal sepsis.</title>
        <authorList>
            <person name="Ruckert C."/>
            <person name="Albersmeier A."/>
            <person name="Winkler A."/>
            <person name="Tauch A."/>
        </authorList>
    </citation>
    <scope>NUCLEOTIDE SEQUENCE [LARGE SCALE GENOMIC DNA]</scope>
    <source>
        <strain evidence="3">DSM 45274</strain>
    </source>
</reference>
<dbReference type="InterPro" id="IPR007685">
    <property type="entry name" value="RelA_SpoT"/>
</dbReference>
<proteinExistence type="predicted"/>
<dbReference type="Pfam" id="PF04607">
    <property type="entry name" value="RelA_SpoT"/>
    <property type="match status" value="1"/>
</dbReference>
<protein>
    <submittedName>
        <fullName evidence="2">RelA / SpoT like-protein</fullName>
    </submittedName>
</protein>
<dbReference type="AlphaFoldDB" id="A0A0G3H0V7"/>
<dbReference type="CDD" id="cd05399">
    <property type="entry name" value="NT_Rel-Spo_like"/>
    <property type="match status" value="1"/>
</dbReference>
<evidence type="ECO:0000313" key="3">
    <source>
        <dbReference type="Proteomes" id="UP000035199"/>
    </source>
</evidence>
<feature type="domain" description="RelA/SpoT" evidence="1">
    <location>
        <begin position="78"/>
        <end position="191"/>
    </location>
</feature>
<dbReference type="EMBL" id="CP011542">
    <property type="protein sequence ID" value="AKK04697.1"/>
    <property type="molecule type" value="Genomic_DNA"/>
</dbReference>
<dbReference type="Gene3D" id="3.30.460.10">
    <property type="entry name" value="Beta Polymerase, domain 2"/>
    <property type="match status" value="1"/>
</dbReference>
<dbReference type="RefSeq" id="WP_047261067.1">
    <property type="nucleotide sequence ID" value="NZ_CP011542.1"/>
</dbReference>
<dbReference type="PATRIC" id="fig|571915.4.peg.368"/>
<accession>A0A0G3H0V7</accession>
<dbReference type="PANTHER" id="PTHR47837:SF1">
    <property type="entry name" value="GTP PYROPHOSPHOKINASE YJBM"/>
    <property type="match status" value="1"/>
</dbReference>